<proteinExistence type="predicted"/>
<evidence type="ECO:0000259" key="2">
    <source>
        <dbReference type="PROSITE" id="PS51831"/>
    </source>
</evidence>
<dbReference type="EMBL" id="CP036295">
    <property type="protein sequence ID" value="QCC84398.1"/>
    <property type="molecule type" value="Genomic_DNA"/>
</dbReference>
<organism evidence="3 4">
    <name type="scientific">Desulfovibrio desulfuricans</name>
    <dbReference type="NCBI Taxonomy" id="876"/>
    <lineage>
        <taxon>Bacteria</taxon>
        <taxon>Pseudomonadati</taxon>
        <taxon>Thermodesulfobacteriota</taxon>
        <taxon>Desulfovibrionia</taxon>
        <taxon>Desulfovibrionales</taxon>
        <taxon>Desulfovibrionaceae</taxon>
        <taxon>Desulfovibrio</taxon>
    </lineage>
</organism>
<dbReference type="OrthoDB" id="9778453at2"/>
<evidence type="ECO:0000256" key="1">
    <source>
        <dbReference type="ARBA" id="ARBA00022801"/>
    </source>
</evidence>
<feature type="domain" description="HD" evidence="2">
    <location>
        <begin position="166"/>
        <end position="285"/>
    </location>
</feature>
<dbReference type="CDD" id="cd00077">
    <property type="entry name" value="HDc"/>
    <property type="match status" value="1"/>
</dbReference>
<evidence type="ECO:0000313" key="3">
    <source>
        <dbReference type="EMBL" id="QCC84398.1"/>
    </source>
</evidence>
<sequence length="343" mass="38236">MEKGCYVKDIAPASEARGIFVITQAAQGQSRNGPYWRLTLADASGSLEAKIWHPLSAEFSELAAGTLVWAEGRAGLYRDQVQLTVEQMRMLTEEECASVDHAALMPASPFPLDEMLDELLDLIKKEFVYPPWRKFVQGFFNNDELRAAFRVCPAAKGVHHAYVGGLLEHTLSVFKLCRRIADHYPELDRQTFLAGALFHDMGKIREFSGGIANDYTDEGRLLGHLMLGIEMLEPFLAKSGLEEPLQRHLKHLILSHHGELEFGAVRVPHTPEAMALHYADNLDAKMAQCRGLFAQIEGDGEAWTPWQATLGRPVHRAARTPDNAAPATRKKAVKEECLSLLKV</sequence>
<dbReference type="PANTHER" id="PTHR37294:SF1">
    <property type="entry name" value="3'-5' EXORIBONUCLEASE YHAM"/>
    <property type="match status" value="1"/>
</dbReference>
<dbReference type="GO" id="GO:0016787">
    <property type="term" value="F:hydrolase activity"/>
    <property type="evidence" value="ECO:0007669"/>
    <property type="project" value="UniProtKB-KW"/>
</dbReference>
<dbReference type="CDD" id="cd04492">
    <property type="entry name" value="YhaM_OBF_like"/>
    <property type="match status" value="1"/>
</dbReference>
<dbReference type="Gene3D" id="1.10.3210.10">
    <property type="entry name" value="Hypothetical protein af1432"/>
    <property type="match status" value="1"/>
</dbReference>
<gene>
    <name evidence="3" type="ORF">DDIC_00595</name>
</gene>
<keyword evidence="1" id="KW-0378">Hydrolase</keyword>
<dbReference type="Pfam" id="PF01966">
    <property type="entry name" value="HD"/>
    <property type="match status" value="1"/>
</dbReference>
<dbReference type="RefSeq" id="WP_136398648.1">
    <property type="nucleotide sequence ID" value="NZ_CP036295.1"/>
</dbReference>
<name>A0A4P7UIC9_DESDE</name>
<reference evidence="3 4" key="1">
    <citation type="submission" date="2019-02" db="EMBL/GenBank/DDBJ databases">
        <title>Complete Genome Sequence of Desulfovibrio desulfuricans IC1, a Sulfonate Utilizing Anaerobe.</title>
        <authorList>
            <person name="Day L.A."/>
            <person name="De Leon K.B."/>
            <person name="Wall J.D."/>
        </authorList>
    </citation>
    <scope>NUCLEOTIDE SEQUENCE [LARGE SCALE GENOMIC DNA]</scope>
    <source>
        <strain evidence="3 4">IC1</strain>
    </source>
</reference>
<protein>
    <submittedName>
        <fullName evidence="3">HD domain-containing protein</fullName>
    </submittedName>
</protein>
<dbReference type="InterPro" id="IPR003607">
    <property type="entry name" value="HD/PDEase_dom"/>
</dbReference>
<dbReference type="SUPFAM" id="SSF109604">
    <property type="entry name" value="HD-domain/PDEase-like"/>
    <property type="match status" value="1"/>
</dbReference>
<dbReference type="SMART" id="SM00471">
    <property type="entry name" value="HDc"/>
    <property type="match status" value="1"/>
</dbReference>
<dbReference type="PANTHER" id="PTHR37294">
    <property type="entry name" value="3'-5' EXORIBONUCLEASE YHAM"/>
    <property type="match status" value="1"/>
</dbReference>
<dbReference type="InterPro" id="IPR006674">
    <property type="entry name" value="HD_domain"/>
</dbReference>
<dbReference type="PROSITE" id="PS51831">
    <property type="entry name" value="HD"/>
    <property type="match status" value="1"/>
</dbReference>
<accession>A0A4P7UIC9</accession>
<evidence type="ECO:0000313" key="4">
    <source>
        <dbReference type="Proteomes" id="UP000297065"/>
    </source>
</evidence>
<dbReference type="NCBIfam" id="TIGR00277">
    <property type="entry name" value="HDIG"/>
    <property type="match status" value="1"/>
</dbReference>
<dbReference type="AlphaFoldDB" id="A0A4P7UIC9"/>
<dbReference type="GO" id="GO:0031125">
    <property type="term" value="P:rRNA 3'-end processing"/>
    <property type="evidence" value="ECO:0007669"/>
    <property type="project" value="TreeGrafter"/>
</dbReference>
<dbReference type="InterPro" id="IPR050798">
    <property type="entry name" value="YhaM_exoribonuc/phosphodiest"/>
</dbReference>
<dbReference type="InterPro" id="IPR006675">
    <property type="entry name" value="HDIG_dom"/>
</dbReference>
<dbReference type="Proteomes" id="UP000297065">
    <property type="component" value="Chromosome"/>
</dbReference>